<name>A0A2P2PTV1_RHIMU</name>
<evidence type="ECO:0000313" key="1">
    <source>
        <dbReference type="EMBL" id="MBX58141.1"/>
    </source>
</evidence>
<accession>A0A2P2PTV1</accession>
<dbReference type="AlphaFoldDB" id="A0A2P2PTV1"/>
<organism evidence="1">
    <name type="scientific">Rhizophora mucronata</name>
    <name type="common">Asiatic mangrove</name>
    <dbReference type="NCBI Taxonomy" id="61149"/>
    <lineage>
        <taxon>Eukaryota</taxon>
        <taxon>Viridiplantae</taxon>
        <taxon>Streptophyta</taxon>
        <taxon>Embryophyta</taxon>
        <taxon>Tracheophyta</taxon>
        <taxon>Spermatophyta</taxon>
        <taxon>Magnoliopsida</taxon>
        <taxon>eudicotyledons</taxon>
        <taxon>Gunneridae</taxon>
        <taxon>Pentapetalae</taxon>
        <taxon>rosids</taxon>
        <taxon>fabids</taxon>
        <taxon>Malpighiales</taxon>
        <taxon>Rhizophoraceae</taxon>
        <taxon>Rhizophora</taxon>
    </lineage>
</organism>
<sequence length="41" mass="4799">MNRLFSQTFWSKLVSCLVQSIYNKATTKIKISYVFLSVESH</sequence>
<protein>
    <submittedName>
        <fullName evidence="1">Uncharacterized protein</fullName>
    </submittedName>
</protein>
<reference evidence="1" key="1">
    <citation type="submission" date="2018-02" db="EMBL/GenBank/DDBJ databases">
        <title>Rhizophora mucronata_Transcriptome.</title>
        <authorList>
            <person name="Meera S.P."/>
            <person name="Sreeshan A."/>
            <person name="Augustine A."/>
        </authorList>
    </citation>
    <scope>NUCLEOTIDE SEQUENCE</scope>
    <source>
        <tissue evidence="1">Leaf</tissue>
    </source>
</reference>
<proteinExistence type="predicted"/>
<dbReference type="EMBL" id="GGEC01077657">
    <property type="protein sequence ID" value="MBX58141.1"/>
    <property type="molecule type" value="Transcribed_RNA"/>
</dbReference>